<keyword evidence="1" id="KW-0614">Plasmid</keyword>
<keyword evidence="2" id="KW-1185">Reference proteome</keyword>
<dbReference type="Proteomes" id="UP000241238">
    <property type="component" value="Plasmid pFvar_27725"/>
</dbReference>
<gene>
    <name evidence="1" type="ORF">C4N18_15280</name>
</gene>
<geneLocation type="plasmid" evidence="2">
    <name>pfvar_27725</name>
</geneLocation>
<evidence type="ECO:0000313" key="1">
    <source>
        <dbReference type="EMBL" id="AVQ32608.1"/>
    </source>
</evidence>
<protein>
    <submittedName>
        <fullName evidence="1">Uncharacterized protein</fullName>
    </submittedName>
</protein>
<accession>A0ABM6U838</accession>
<proteinExistence type="predicted"/>
<dbReference type="EMBL" id="CP028104">
    <property type="protein sequence ID" value="AVQ32608.1"/>
    <property type="molecule type" value="Genomic_DNA"/>
</dbReference>
<name>A0ABM6U838_FUSVA</name>
<reference evidence="2" key="1">
    <citation type="journal article" date="2018" name="MSphere">
        <title>Fusobacterium Genomics Using MinION and Illumina Sequencing Enables Genome Completion and Correction.</title>
        <authorList>
            <person name="Todd S.M."/>
            <person name="Settlage R.E."/>
            <person name="Lahmers K.K."/>
            <person name="Slade D.J."/>
        </authorList>
    </citation>
    <scope>NUCLEOTIDE SEQUENCE [LARGE SCALE GENOMIC DNA]</scope>
    <source>
        <strain evidence="2">ATCC 27725</strain>
    </source>
</reference>
<sequence>MLRMNKIVDKLENLRSYVVWLKDEDRIECLSYLILLNKIDEIKENVEYELKNNNVGSDNNESL</sequence>
<evidence type="ECO:0000313" key="2">
    <source>
        <dbReference type="Proteomes" id="UP000241238"/>
    </source>
</evidence>
<organism evidence="1 2">
    <name type="scientific">Fusobacterium varium ATCC 27725</name>
    <dbReference type="NCBI Taxonomy" id="469618"/>
    <lineage>
        <taxon>Bacteria</taxon>
        <taxon>Fusobacteriati</taxon>
        <taxon>Fusobacteriota</taxon>
        <taxon>Fusobacteriia</taxon>
        <taxon>Fusobacteriales</taxon>
        <taxon>Fusobacteriaceae</taxon>
        <taxon>Fusobacterium</taxon>
    </lineage>
</organism>